<evidence type="ECO:0000256" key="3">
    <source>
        <dbReference type="ARBA" id="ARBA00016943"/>
    </source>
</evidence>
<feature type="binding site" evidence="12">
    <location>
        <position position="331"/>
    </location>
    <ligand>
        <name>substrate</name>
    </ligand>
</feature>
<evidence type="ECO:0000256" key="6">
    <source>
        <dbReference type="ARBA" id="ARBA00022741"/>
    </source>
</evidence>
<feature type="domain" description="Carbohydrate kinase PfkB" evidence="14">
    <location>
        <begin position="308"/>
        <end position="372"/>
    </location>
</feature>
<keyword evidence="11 12" id="KW-0119">Carbohydrate metabolism</keyword>
<feature type="binding site" evidence="12">
    <location>
        <position position="355"/>
    </location>
    <ligand>
        <name>ATP</name>
        <dbReference type="ChEBI" id="CHEBI:30616"/>
    </ligand>
</feature>
<keyword evidence="4 12" id="KW-0808">Transferase</keyword>
<dbReference type="PRINTS" id="PR00990">
    <property type="entry name" value="RIBOKINASE"/>
</dbReference>
<dbReference type="GO" id="GO:0004747">
    <property type="term" value="F:ribokinase activity"/>
    <property type="evidence" value="ECO:0007669"/>
    <property type="project" value="UniProtKB-UniRule"/>
</dbReference>
<evidence type="ECO:0000256" key="12">
    <source>
        <dbReference type="HAMAP-Rule" id="MF_01987"/>
    </source>
</evidence>
<feature type="binding site" evidence="12">
    <location>
        <position position="223"/>
    </location>
    <ligand>
        <name>ATP</name>
        <dbReference type="ChEBI" id="CHEBI:30616"/>
    </ligand>
</feature>
<evidence type="ECO:0000256" key="8">
    <source>
        <dbReference type="ARBA" id="ARBA00022840"/>
    </source>
</evidence>
<name>A0A1F7S004_9BACT</name>
<comment type="function">
    <text evidence="12">Catalyzes the phosphorylation of ribose at O-5 in a reaction requiring ATP and magnesium. The resulting D-ribose-5-phosphate can then be used either for sythesis of nucleotides, histidine, and tryptophan, or as a component of the pentose phosphate pathway.</text>
</comment>
<feature type="binding site" evidence="12">
    <location>
        <position position="361"/>
    </location>
    <ligand>
        <name>K(+)</name>
        <dbReference type="ChEBI" id="CHEBI:29103"/>
    </ligand>
</feature>
<evidence type="ECO:0000256" key="9">
    <source>
        <dbReference type="ARBA" id="ARBA00022842"/>
    </source>
</evidence>
<feature type="binding site" evidence="12">
    <location>
        <begin position="330"/>
        <end position="331"/>
    </location>
    <ligand>
        <name>ATP</name>
        <dbReference type="ChEBI" id="CHEBI:30616"/>
    </ligand>
</feature>
<gene>
    <name evidence="12" type="primary">rbsK</name>
    <name evidence="15" type="ORF">A2149_00370</name>
</gene>
<dbReference type="GO" id="GO:0005524">
    <property type="term" value="F:ATP binding"/>
    <property type="evidence" value="ECO:0007669"/>
    <property type="project" value="UniProtKB-UniRule"/>
</dbReference>
<feature type="binding site" evidence="12">
    <location>
        <position position="325"/>
    </location>
    <ligand>
        <name>K(+)</name>
        <dbReference type="ChEBI" id="CHEBI:29103"/>
    </ligand>
</feature>
<dbReference type="EC" id="2.7.1.15" evidence="2 12"/>
<comment type="cofactor">
    <cofactor evidence="12">
        <name>Mg(2+)</name>
        <dbReference type="ChEBI" id="CHEBI:18420"/>
    </cofactor>
    <text evidence="12">Requires a divalent cation, most likely magnesium in vivo, as an electrophilic catalyst to aid phosphoryl group transfer. It is the chelate of the metal and the nucleotide that is the actual substrate.</text>
</comment>
<comment type="similarity">
    <text evidence="12">Belongs to the carbohydrate kinase PfkB family. Ribokinase subfamily.</text>
</comment>
<proteinExistence type="inferred from homology"/>
<feature type="binding site" evidence="12">
    <location>
        <position position="366"/>
    </location>
    <ligand>
        <name>K(+)</name>
        <dbReference type="ChEBI" id="CHEBI:29103"/>
    </ligand>
</feature>
<keyword evidence="6 12" id="KW-0547">Nucleotide-binding</keyword>
<keyword evidence="7 12" id="KW-0418">Kinase</keyword>
<evidence type="ECO:0000259" key="14">
    <source>
        <dbReference type="Pfam" id="PF00294"/>
    </source>
</evidence>
<evidence type="ECO:0000313" key="15">
    <source>
        <dbReference type="EMBL" id="OGL46574.1"/>
    </source>
</evidence>
<feature type="region of interest" description="Disordered" evidence="13">
    <location>
        <begin position="279"/>
        <end position="306"/>
    </location>
</feature>
<evidence type="ECO:0000256" key="5">
    <source>
        <dbReference type="ARBA" id="ARBA00022723"/>
    </source>
</evidence>
<feature type="binding site" evidence="12">
    <location>
        <begin position="259"/>
        <end position="264"/>
    </location>
    <ligand>
        <name>ATP</name>
        <dbReference type="ChEBI" id="CHEBI:30616"/>
    </ligand>
</feature>
<feature type="binding site" evidence="12">
    <location>
        <position position="327"/>
    </location>
    <ligand>
        <name>K(+)</name>
        <dbReference type="ChEBI" id="CHEBI:29103"/>
    </ligand>
</feature>
<feature type="binding site" evidence="12">
    <location>
        <position position="364"/>
    </location>
    <ligand>
        <name>K(+)</name>
        <dbReference type="ChEBI" id="CHEBI:29103"/>
    </ligand>
</feature>
<dbReference type="GO" id="GO:0005829">
    <property type="term" value="C:cytosol"/>
    <property type="evidence" value="ECO:0007669"/>
    <property type="project" value="TreeGrafter"/>
</dbReference>
<comment type="pathway">
    <text evidence="12">Carbohydrate metabolism; D-ribose degradation; D-ribose 5-phosphate from beta-D-ribopyranose: step 2/2.</text>
</comment>
<comment type="subcellular location">
    <subcellularLocation>
        <location evidence="12">Cytoplasm</location>
    </subcellularLocation>
</comment>
<accession>A0A1F7S004</accession>
<evidence type="ECO:0000313" key="16">
    <source>
        <dbReference type="Proteomes" id="UP000178435"/>
    </source>
</evidence>
<feature type="binding site" evidence="12">
    <location>
        <position position="179"/>
    </location>
    <ligand>
        <name>substrate</name>
    </ligand>
</feature>
<comment type="activity regulation">
    <text evidence="12">Activated by a monovalent cation that binds near, but not in, the active site. The most likely occupant of the site in vivo is potassium. Ion binding induces a conformational change that may alter substrate affinity.</text>
</comment>
<keyword evidence="8 12" id="KW-0067">ATP-binding</keyword>
<dbReference type="PANTHER" id="PTHR10584:SF166">
    <property type="entry name" value="RIBOKINASE"/>
    <property type="match status" value="1"/>
</dbReference>
<comment type="similarity">
    <text evidence="1">Belongs to the carbohydrate kinase pfkB family.</text>
</comment>
<dbReference type="InterPro" id="IPR002173">
    <property type="entry name" value="Carboh/pur_kinase_PfkB_CS"/>
</dbReference>
<keyword evidence="10 12" id="KW-0630">Potassium</keyword>
<dbReference type="GO" id="GO:0046872">
    <property type="term" value="F:metal ion binding"/>
    <property type="evidence" value="ECO:0007669"/>
    <property type="project" value="UniProtKB-KW"/>
</dbReference>
<dbReference type="Pfam" id="PF00294">
    <property type="entry name" value="PfkB"/>
    <property type="match status" value="2"/>
</dbReference>
<dbReference type="EMBL" id="MGDF01000043">
    <property type="protein sequence ID" value="OGL46574.1"/>
    <property type="molecule type" value="Genomic_DNA"/>
</dbReference>
<feature type="binding site" evidence="12">
    <location>
        <begin position="50"/>
        <end position="52"/>
    </location>
    <ligand>
        <name>substrate</name>
    </ligand>
</feature>
<protein>
    <recommendedName>
        <fullName evidence="3 12">Ribokinase</fullName>
        <shortName evidence="12">RK</shortName>
        <ecNumber evidence="2 12">2.7.1.15</ecNumber>
    </recommendedName>
</protein>
<feature type="binding site" evidence="12">
    <location>
        <begin position="78"/>
        <end position="82"/>
    </location>
    <ligand>
        <name>substrate</name>
    </ligand>
</feature>
<dbReference type="Gene3D" id="3.40.1190.20">
    <property type="match status" value="2"/>
</dbReference>
<evidence type="ECO:0000256" key="4">
    <source>
        <dbReference type="ARBA" id="ARBA00022679"/>
    </source>
</evidence>
<dbReference type="Proteomes" id="UP000178435">
    <property type="component" value="Unassembled WGS sequence"/>
</dbReference>
<dbReference type="PANTHER" id="PTHR10584">
    <property type="entry name" value="SUGAR KINASE"/>
    <property type="match status" value="1"/>
</dbReference>
<feature type="domain" description="Carbohydrate kinase PfkB" evidence="14">
    <location>
        <begin position="42"/>
        <end position="272"/>
    </location>
</feature>
<evidence type="ECO:0000256" key="7">
    <source>
        <dbReference type="ARBA" id="ARBA00022777"/>
    </source>
</evidence>
<comment type="caution">
    <text evidence="12">Lacks conserved residue(s) required for the propagation of feature annotation.</text>
</comment>
<dbReference type="PROSITE" id="PS00584">
    <property type="entry name" value="PFKB_KINASES_2"/>
    <property type="match status" value="1"/>
</dbReference>
<dbReference type="UniPathway" id="UPA00916">
    <property type="reaction ID" value="UER00889"/>
</dbReference>
<evidence type="ECO:0000256" key="10">
    <source>
        <dbReference type="ARBA" id="ARBA00022958"/>
    </source>
</evidence>
<feature type="binding site" evidence="12">
    <location>
        <position position="370"/>
    </location>
    <ligand>
        <name>K(+)</name>
        <dbReference type="ChEBI" id="CHEBI:29103"/>
    </ligand>
</feature>
<evidence type="ECO:0000256" key="2">
    <source>
        <dbReference type="ARBA" id="ARBA00012035"/>
    </source>
</evidence>
<organism evidence="15 16">
    <name type="scientific">Candidatus Schekmanbacteria bacterium RBG_16_38_11</name>
    <dbReference type="NCBI Taxonomy" id="1817880"/>
    <lineage>
        <taxon>Bacteria</taxon>
        <taxon>Candidatus Schekmaniibacteriota</taxon>
    </lineage>
</organism>
<dbReference type="AlphaFoldDB" id="A0A1F7S004"/>
<dbReference type="InterPro" id="IPR011877">
    <property type="entry name" value="Ribokinase"/>
</dbReference>
<dbReference type="InterPro" id="IPR011611">
    <property type="entry name" value="PfkB_dom"/>
</dbReference>
<keyword evidence="5 12" id="KW-0479">Metal-binding</keyword>
<dbReference type="InterPro" id="IPR029056">
    <property type="entry name" value="Ribokinase-like"/>
</dbReference>
<feature type="active site" description="Proton acceptor" evidence="12">
    <location>
        <position position="331"/>
    </location>
</feature>
<reference evidence="15 16" key="1">
    <citation type="journal article" date="2016" name="Nat. Commun.">
        <title>Thousands of microbial genomes shed light on interconnected biogeochemical processes in an aquifer system.</title>
        <authorList>
            <person name="Anantharaman K."/>
            <person name="Brown C.T."/>
            <person name="Hug L.A."/>
            <person name="Sharon I."/>
            <person name="Castelle C.J."/>
            <person name="Probst A.J."/>
            <person name="Thomas B.C."/>
            <person name="Singh A."/>
            <person name="Wilkins M.J."/>
            <person name="Karaoz U."/>
            <person name="Brodie E.L."/>
            <person name="Williams K.H."/>
            <person name="Hubbard S.S."/>
            <person name="Banfield J.F."/>
        </authorList>
    </citation>
    <scope>NUCLEOTIDE SEQUENCE [LARGE SCALE GENOMIC DNA]</scope>
</reference>
<dbReference type="CDD" id="cd01174">
    <property type="entry name" value="ribokinase"/>
    <property type="match status" value="1"/>
</dbReference>
<comment type="caution">
    <text evidence="15">The sequence shown here is derived from an EMBL/GenBank/DDBJ whole genome shotgun (WGS) entry which is preliminary data.</text>
</comment>
<evidence type="ECO:0000256" key="11">
    <source>
        <dbReference type="ARBA" id="ARBA00023277"/>
    </source>
</evidence>
<evidence type="ECO:0000256" key="13">
    <source>
        <dbReference type="SAM" id="MobiDB-lite"/>
    </source>
</evidence>
<comment type="subunit">
    <text evidence="12">Homodimer.</text>
</comment>
<sequence>MTYWLTMENKDWEAKASLTLGRGDFSRPWRSKKIKMDMKEPLVTVVGSSNVDFVIKAKKLPQKGETVTGGIFFKAYGGKGANQAVAAKRAGAQVNFITKLGNDIFGKEYLRYLKKTGVRMDGIIIDNSFPTGMAFIVVDRKGENQIAVSPGANTRLTPHEVGKKKVLISEAGVMLIQLEIPVETVIGALKIAKGEGILTILNPAPVKKLSAKIFSLIDIITPNEVEASNLTGVKINDIKSAEKAGRKLLSLGVKAAVITLGAKGSVLISSCQEDFDKGNNPSLPPLSKGGNSSSPPLKKGDSGGFSKMGKVKTLHIKGIRVKAIDSTAAGDAFNGALACALAEGINIEEAVKFANCAGALAVTKTGAQSSLPVRREIEALMEKNSGSRRL</sequence>
<dbReference type="SUPFAM" id="SSF53613">
    <property type="entry name" value="Ribokinase-like"/>
    <property type="match status" value="1"/>
</dbReference>
<dbReference type="GO" id="GO:0019303">
    <property type="term" value="P:D-ribose catabolic process"/>
    <property type="evidence" value="ECO:0007669"/>
    <property type="project" value="UniProtKB-UniRule"/>
</dbReference>
<dbReference type="HAMAP" id="MF_01987">
    <property type="entry name" value="Ribokinase"/>
    <property type="match status" value="1"/>
</dbReference>
<comment type="catalytic activity">
    <reaction evidence="12">
        <text>D-ribose + ATP = D-ribose 5-phosphate + ADP + H(+)</text>
        <dbReference type="Rhea" id="RHEA:13697"/>
        <dbReference type="ChEBI" id="CHEBI:15378"/>
        <dbReference type="ChEBI" id="CHEBI:30616"/>
        <dbReference type="ChEBI" id="CHEBI:47013"/>
        <dbReference type="ChEBI" id="CHEBI:78346"/>
        <dbReference type="ChEBI" id="CHEBI:456216"/>
        <dbReference type="EC" id="2.7.1.15"/>
    </reaction>
</comment>
<evidence type="ECO:0000256" key="1">
    <source>
        <dbReference type="ARBA" id="ARBA00005380"/>
    </source>
</evidence>
<keyword evidence="12" id="KW-0963">Cytoplasm</keyword>
<keyword evidence="9 12" id="KW-0460">Magnesium</keyword>
<dbReference type="InterPro" id="IPR002139">
    <property type="entry name" value="Ribo/fructo_kinase"/>
</dbReference>